<sequence>MLVSIGRPSYSSVASCLAQSSPDVASLSWLVVNITCLAFSLHLAAFDLWSSRIPEEDINVQGDVDDDAALNVVSASGRATVEYLVWSLFTTVVWIVEVALRTAFPSAVHINKTDNFQSDAKTADLLYDESRTQQHHEQSQPQEANQQRRRTAILVMELMLAIFFLVESIFDCLHWKARVKEDDVLGEEVSIWINSLGYMYMSYESFIAAASKRKGAKLEWDTTMSKTSQLSMQTPPSSYINMATIHDRDLEQPNAHGSVS</sequence>
<dbReference type="Proteomes" id="UP000693970">
    <property type="component" value="Unassembled WGS sequence"/>
</dbReference>
<name>A0A9K3KCK4_9STRA</name>
<evidence type="ECO:0000313" key="2">
    <source>
        <dbReference type="Proteomes" id="UP000693970"/>
    </source>
</evidence>
<comment type="caution">
    <text evidence="1">The sequence shown here is derived from an EMBL/GenBank/DDBJ whole genome shotgun (WGS) entry which is preliminary data.</text>
</comment>
<keyword evidence="2" id="KW-1185">Reference proteome</keyword>
<reference evidence="1" key="1">
    <citation type="journal article" date="2021" name="Sci. Rep.">
        <title>Diploid genomic architecture of Nitzschia inconspicua, an elite biomass production diatom.</title>
        <authorList>
            <person name="Oliver A."/>
            <person name="Podell S."/>
            <person name="Pinowska A."/>
            <person name="Traller J.C."/>
            <person name="Smith S.R."/>
            <person name="McClure R."/>
            <person name="Beliaev A."/>
            <person name="Bohutskyi P."/>
            <person name="Hill E.A."/>
            <person name="Rabines A."/>
            <person name="Zheng H."/>
            <person name="Allen L.Z."/>
            <person name="Kuo A."/>
            <person name="Grigoriev I.V."/>
            <person name="Allen A.E."/>
            <person name="Hazlebeck D."/>
            <person name="Allen E.E."/>
        </authorList>
    </citation>
    <scope>NUCLEOTIDE SEQUENCE</scope>
    <source>
        <strain evidence="1">Hildebrandi</strain>
    </source>
</reference>
<protein>
    <submittedName>
        <fullName evidence="1">Uncharacterized protein</fullName>
    </submittedName>
</protein>
<dbReference type="OrthoDB" id="56028at2759"/>
<gene>
    <name evidence="1" type="ORF">IV203_024046</name>
</gene>
<organism evidence="1 2">
    <name type="scientific">Nitzschia inconspicua</name>
    <dbReference type="NCBI Taxonomy" id="303405"/>
    <lineage>
        <taxon>Eukaryota</taxon>
        <taxon>Sar</taxon>
        <taxon>Stramenopiles</taxon>
        <taxon>Ochrophyta</taxon>
        <taxon>Bacillariophyta</taxon>
        <taxon>Bacillariophyceae</taxon>
        <taxon>Bacillariophycidae</taxon>
        <taxon>Bacillariales</taxon>
        <taxon>Bacillariaceae</taxon>
        <taxon>Nitzschia</taxon>
    </lineage>
</organism>
<accession>A0A9K3KCK4</accession>
<evidence type="ECO:0000313" key="1">
    <source>
        <dbReference type="EMBL" id="KAG7340503.1"/>
    </source>
</evidence>
<dbReference type="AlphaFoldDB" id="A0A9K3KCK4"/>
<proteinExistence type="predicted"/>
<reference evidence="1" key="2">
    <citation type="submission" date="2021-04" db="EMBL/GenBank/DDBJ databases">
        <authorList>
            <person name="Podell S."/>
        </authorList>
    </citation>
    <scope>NUCLEOTIDE SEQUENCE</scope>
    <source>
        <strain evidence="1">Hildebrandi</strain>
    </source>
</reference>
<dbReference type="EMBL" id="JAGRRH010000027">
    <property type="protein sequence ID" value="KAG7340503.1"/>
    <property type="molecule type" value="Genomic_DNA"/>
</dbReference>